<feature type="compositionally biased region" description="Basic and acidic residues" evidence="1">
    <location>
        <begin position="223"/>
        <end position="234"/>
    </location>
</feature>
<feature type="domain" description="Coilin N-terminal" evidence="2">
    <location>
        <begin position="8"/>
        <end position="125"/>
    </location>
</feature>
<reference evidence="3" key="2">
    <citation type="submission" date="2014-06" db="EMBL/GenBank/DDBJ databases">
        <authorList>
            <person name="Hu T."/>
            <person name="Eisen M.B."/>
            <person name="Thornton K.R."/>
            <person name="Andolfatto P."/>
        </authorList>
    </citation>
    <scope>NUCLEOTIDE SEQUENCE</scope>
    <source>
        <strain evidence="3">W501</strain>
    </source>
</reference>
<evidence type="ECO:0000256" key="1">
    <source>
        <dbReference type="SAM" id="MobiDB-lite"/>
    </source>
</evidence>
<protein>
    <submittedName>
        <fullName evidence="3">Uncharacterized protein, isoform A</fullName>
    </submittedName>
</protein>
<organism evidence="3">
    <name type="scientific">Drosophila simulans</name>
    <name type="common">Fruit fly</name>
    <dbReference type="NCBI Taxonomy" id="7240"/>
    <lineage>
        <taxon>Eukaryota</taxon>
        <taxon>Metazoa</taxon>
        <taxon>Ecdysozoa</taxon>
        <taxon>Arthropoda</taxon>
        <taxon>Hexapoda</taxon>
        <taxon>Insecta</taxon>
        <taxon>Pterygota</taxon>
        <taxon>Neoptera</taxon>
        <taxon>Endopterygota</taxon>
        <taxon>Diptera</taxon>
        <taxon>Brachycera</taxon>
        <taxon>Muscomorpha</taxon>
        <taxon>Ephydroidea</taxon>
        <taxon>Drosophilidae</taxon>
        <taxon>Drosophila</taxon>
        <taxon>Sophophora</taxon>
    </lineage>
</organism>
<sequence length="617" mass="68542">MRQSSMKVDLSNFFKDERRNSLVFIDAAWNNIKDLQDHIQNLFSLKDISLLTADGCFLPPRESIKVLNSAEGLKAFRFASHDSDTFVSPAPVKSSKKRKNRSVEEQVHLTASTPLRPSKRSKNQNNSEWINIKEDPSCVGNKELLDKARGPSVQSKLLINKGIPKAPETQTEVSSMSANIETEKKESAPQTKKKSKNKKPPKSPEASEQVQNEPAPKSVSRCTLKESKMSESKNQDILSEKSGVVALQEDETPEEQQDKTHLDVDQTEKGPGIAGSLPSISFRSPLLEMSFNVPRIVPFPTKKKQIEILEYIQLKPISPRLLLQKGAKSDTAKQFPSNGKDSTLKLESIDTLRDQEFPDVKDKKTVSEDIKTAVATFPEDIIETSTTLPEAIAAVESAYLDNSTEAETTLPSEAEATNPLELTDSFLQNNTSMEKTPKVEKILPDDENASPIKNNVDSKDVKTEKVPIFEEELVSDSDDDVMLVDDSNIDVTCDDSDIEPIPVVQDRQSLGIIRNLLRTATPLTSLPSRGDTVIFKLLKIKGNAKSGSTEFIAGRCTYVNRRTKIVTVETIIYPPEIGRILSQYYMSGLNESSEDVRTLSVHLKDMIEAKSIIPTID</sequence>
<gene>
    <name evidence="3" type="primary">Dsim\GD10190</name>
    <name evidence="3" type="ORF">Dsimw501_GD10190</name>
</gene>
<dbReference type="GO" id="GO:0140694">
    <property type="term" value="P:membraneless organelle assembly"/>
    <property type="evidence" value="ECO:0007669"/>
    <property type="project" value="EnsemblMetazoa"/>
</dbReference>
<evidence type="ECO:0000313" key="3">
    <source>
        <dbReference type="EMBL" id="KMY92196.1"/>
    </source>
</evidence>
<name>A0A0J9R806_DROSI</name>
<feature type="compositionally biased region" description="Basic residues" evidence="1">
    <location>
        <begin position="191"/>
        <end position="201"/>
    </location>
</feature>
<reference evidence="3" key="3">
    <citation type="submission" date="2015-04" db="EMBL/GenBank/DDBJ databases">
        <authorList>
            <consortium name="FlyBase"/>
        </authorList>
    </citation>
    <scope>NUCLEOTIDE SEQUENCE</scope>
    <source>
        <strain evidence="3">W501</strain>
    </source>
</reference>
<accession>A0A0J9R806</accession>
<dbReference type="Pfam" id="PF15862">
    <property type="entry name" value="Coilin_N"/>
    <property type="match status" value="1"/>
</dbReference>
<feature type="compositionally biased region" description="Polar residues" evidence="1">
    <location>
        <begin position="168"/>
        <end position="180"/>
    </location>
</feature>
<dbReference type="InterPro" id="IPR031722">
    <property type="entry name" value="Coilin_N"/>
</dbReference>
<evidence type="ECO:0000259" key="2">
    <source>
        <dbReference type="Pfam" id="PF15862"/>
    </source>
</evidence>
<dbReference type="Proteomes" id="UP000035880">
    <property type="component" value="Chromosome 2R"/>
</dbReference>
<dbReference type="GO" id="GO:0140693">
    <property type="term" value="F:molecular condensate scaffold activity"/>
    <property type="evidence" value="ECO:0007669"/>
    <property type="project" value="EnsemblMetazoa"/>
</dbReference>
<reference evidence="3" key="1">
    <citation type="journal article" date="2013" name="Genome Res.">
        <title>A second-generation assembly of the Drosophila simulans genome provides new insights into patterns of lineage-specific divergence.</title>
        <authorList>
            <person name="Hu T.T."/>
            <person name="Eisen M.B."/>
            <person name="Thornton K.R."/>
            <person name="Andolfatto P."/>
        </authorList>
    </citation>
    <scope>NUCLEOTIDE SEQUENCE [LARGE SCALE GENOMIC DNA]</scope>
    <source>
        <strain evidence="3">W501</strain>
    </source>
</reference>
<dbReference type="GO" id="GO:0030576">
    <property type="term" value="P:Cajal body organization"/>
    <property type="evidence" value="ECO:0007669"/>
    <property type="project" value="EnsemblMetazoa"/>
</dbReference>
<dbReference type="AlphaFoldDB" id="A0A0J9R806"/>
<dbReference type="Bgee" id="FBgn0181965">
    <property type="expression patterns" value="Expressed in female reproductive system and 3 other cell types or tissues"/>
</dbReference>
<feature type="compositionally biased region" description="Basic and acidic residues" evidence="1">
    <location>
        <begin position="256"/>
        <end position="268"/>
    </location>
</feature>
<dbReference type="GO" id="GO:0015030">
    <property type="term" value="C:Cajal body"/>
    <property type="evidence" value="ECO:0007669"/>
    <property type="project" value="EnsemblMetazoa"/>
</dbReference>
<proteinExistence type="predicted"/>
<dbReference type="GO" id="GO:0035363">
    <property type="term" value="C:histone locus body"/>
    <property type="evidence" value="ECO:0007669"/>
    <property type="project" value="EnsemblMetazoa"/>
</dbReference>
<feature type="region of interest" description="Disordered" evidence="1">
    <location>
        <begin position="87"/>
        <end position="134"/>
    </location>
</feature>
<dbReference type="EMBL" id="CM002911">
    <property type="protein sequence ID" value="KMY92196.1"/>
    <property type="molecule type" value="Genomic_DNA"/>
</dbReference>
<dbReference type="OrthoDB" id="74813at2759"/>
<feature type="region of interest" description="Disordered" evidence="1">
    <location>
        <begin position="156"/>
        <end position="278"/>
    </location>
</feature>